<accession>A0A846RU58</accession>
<dbReference type="GO" id="GO:0003677">
    <property type="term" value="F:DNA binding"/>
    <property type="evidence" value="ECO:0007669"/>
    <property type="project" value="UniProtKB-KW"/>
</dbReference>
<evidence type="ECO:0000313" key="13">
    <source>
        <dbReference type="Proteomes" id="UP000547458"/>
    </source>
</evidence>
<evidence type="ECO:0000256" key="2">
    <source>
        <dbReference type="ARBA" id="ARBA00022490"/>
    </source>
</evidence>
<dbReference type="SMART" id="SM00448">
    <property type="entry name" value="REC"/>
    <property type="match status" value="1"/>
</dbReference>
<evidence type="ECO:0000256" key="5">
    <source>
        <dbReference type="ARBA" id="ARBA00023015"/>
    </source>
</evidence>
<keyword evidence="2 9" id="KW-0963">Cytoplasm</keyword>
<proteinExistence type="predicted"/>
<dbReference type="EMBL" id="JAATJL010000001">
    <property type="protein sequence ID" value="NJC24074.1"/>
    <property type="molecule type" value="Genomic_DNA"/>
</dbReference>
<keyword evidence="5 9" id="KW-0805">Transcription regulation</keyword>
<dbReference type="InterPro" id="IPR024187">
    <property type="entry name" value="Sig_transdc_resp-reg_cit/mal"/>
</dbReference>
<keyword evidence="3 10" id="KW-0597">Phosphoprotein</keyword>
<dbReference type="Proteomes" id="UP000547458">
    <property type="component" value="Unassembled WGS sequence"/>
</dbReference>
<dbReference type="InterPro" id="IPR051271">
    <property type="entry name" value="2C-system_Tx_regulators"/>
</dbReference>
<keyword evidence="13" id="KW-1185">Reference proteome</keyword>
<evidence type="ECO:0000256" key="6">
    <source>
        <dbReference type="ARBA" id="ARBA00023125"/>
    </source>
</evidence>
<dbReference type="RefSeq" id="WP_167995372.1">
    <property type="nucleotide sequence ID" value="NZ_JAATJL010000001.1"/>
</dbReference>
<evidence type="ECO:0000256" key="10">
    <source>
        <dbReference type="PROSITE-ProRule" id="PRU00169"/>
    </source>
</evidence>
<protein>
    <recommendedName>
        <fullName evidence="9">Transcriptional regulatory protein</fullName>
    </recommendedName>
</protein>
<dbReference type="GO" id="GO:0000156">
    <property type="term" value="F:phosphorelay response regulator activity"/>
    <property type="evidence" value="ECO:0007669"/>
    <property type="project" value="TreeGrafter"/>
</dbReference>
<comment type="caution">
    <text evidence="12">The sequence shown here is derived from an EMBL/GenBank/DDBJ whole genome shotgun (WGS) entry which is preliminary data.</text>
</comment>
<keyword evidence="4 9" id="KW-0902">Two-component regulatory system</keyword>
<dbReference type="PANTHER" id="PTHR45526:SF1">
    <property type="entry name" value="TRANSCRIPTIONAL REGULATORY PROTEIN DCUR-RELATED"/>
    <property type="match status" value="1"/>
</dbReference>
<evidence type="ECO:0000256" key="1">
    <source>
        <dbReference type="ARBA" id="ARBA00004496"/>
    </source>
</evidence>
<dbReference type="PROSITE" id="PS50110">
    <property type="entry name" value="RESPONSE_REGULATORY"/>
    <property type="match status" value="1"/>
</dbReference>
<organism evidence="12 13">
    <name type="scientific">Arthrobacter pigmenti</name>
    <dbReference type="NCBI Taxonomy" id="271432"/>
    <lineage>
        <taxon>Bacteria</taxon>
        <taxon>Bacillati</taxon>
        <taxon>Actinomycetota</taxon>
        <taxon>Actinomycetes</taxon>
        <taxon>Micrococcales</taxon>
        <taxon>Micrococcaceae</taxon>
        <taxon>Arthrobacter</taxon>
    </lineage>
</organism>
<keyword evidence="7 9" id="KW-0010">Activator</keyword>
<name>A0A846RU58_9MICC</name>
<evidence type="ECO:0000259" key="11">
    <source>
        <dbReference type="PROSITE" id="PS50110"/>
    </source>
</evidence>
<evidence type="ECO:0000256" key="3">
    <source>
        <dbReference type="ARBA" id="ARBA00022553"/>
    </source>
</evidence>
<gene>
    <name evidence="12" type="ORF">BJ994_003150</name>
</gene>
<dbReference type="AlphaFoldDB" id="A0A846RU58"/>
<dbReference type="GO" id="GO:0003700">
    <property type="term" value="F:DNA-binding transcription factor activity"/>
    <property type="evidence" value="ECO:0007669"/>
    <property type="project" value="InterPro"/>
</dbReference>
<comment type="subcellular location">
    <subcellularLocation>
        <location evidence="1 9">Cytoplasm</location>
    </subcellularLocation>
</comment>
<dbReference type="InterPro" id="IPR001789">
    <property type="entry name" value="Sig_transdc_resp-reg_receiver"/>
</dbReference>
<evidence type="ECO:0000256" key="8">
    <source>
        <dbReference type="ARBA" id="ARBA00023163"/>
    </source>
</evidence>
<evidence type="ECO:0000313" key="12">
    <source>
        <dbReference type="EMBL" id="NJC24074.1"/>
    </source>
</evidence>
<reference evidence="12 13" key="1">
    <citation type="submission" date="2020-03" db="EMBL/GenBank/DDBJ databases">
        <title>Sequencing the genomes of 1000 actinobacteria strains.</title>
        <authorList>
            <person name="Klenk H.-P."/>
        </authorList>
    </citation>
    <scope>NUCLEOTIDE SEQUENCE [LARGE SCALE GENOMIC DNA]</scope>
    <source>
        <strain evidence="12 13">DSM 16403</strain>
    </source>
</reference>
<keyword evidence="8 9" id="KW-0804">Transcription</keyword>
<dbReference type="PIRSF" id="PIRSF006171">
    <property type="entry name" value="RR_citrat_malat"/>
    <property type="match status" value="1"/>
</dbReference>
<sequence>MTHIRTLVVDDDQEIAGVHTGFLLAHGDFDVVGVAHSGTQALEMVRELQPELMLLDIHLPDMSGIEVLRAARNLPGEPVDIIAITAARELETVRAAMAGGVLHYLVKPFNSRVLMQRLDDYVRHRARILEHSSSSASPLDQERIDRLLATAPTRPPAANRPAYQGTLPKGLSQPTLESVIGALRSSGAGSSASEVAGMLGLARVSARRYLEFLVTQGSARIVPKYGAAGRPEKFYVWTRTDISK</sequence>
<dbReference type="InterPro" id="IPR011006">
    <property type="entry name" value="CheY-like_superfamily"/>
</dbReference>
<dbReference type="GO" id="GO:0005737">
    <property type="term" value="C:cytoplasm"/>
    <property type="evidence" value="ECO:0007669"/>
    <property type="project" value="UniProtKB-SubCell"/>
</dbReference>
<feature type="modified residue" description="4-aspartylphosphate" evidence="10">
    <location>
        <position position="56"/>
    </location>
</feature>
<evidence type="ECO:0000256" key="4">
    <source>
        <dbReference type="ARBA" id="ARBA00023012"/>
    </source>
</evidence>
<evidence type="ECO:0000256" key="7">
    <source>
        <dbReference type="ARBA" id="ARBA00023159"/>
    </source>
</evidence>
<dbReference type="Gene3D" id="3.40.50.2300">
    <property type="match status" value="1"/>
</dbReference>
<dbReference type="Pfam" id="PF00072">
    <property type="entry name" value="Response_reg"/>
    <property type="match status" value="1"/>
</dbReference>
<feature type="domain" description="Response regulatory" evidence="11">
    <location>
        <begin position="5"/>
        <end position="122"/>
    </location>
</feature>
<evidence type="ECO:0000256" key="9">
    <source>
        <dbReference type="PIRNR" id="PIRNR006171"/>
    </source>
</evidence>
<dbReference type="PANTHER" id="PTHR45526">
    <property type="entry name" value="TRANSCRIPTIONAL REGULATORY PROTEIN DPIA"/>
    <property type="match status" value="1"/>
</dbReference>
<dbReference type="SUPFAM" id="SSF52172">
    <property type="entry name" value="CheY-like"/>
    <property type="match status" value="1"/>
</dbReference>
<keyword evidence="6 9" id="KW-0238">DNA-binding</keyword>